<reference evidence="4 5" key="1">
    <citation type="journal article" date="2009" name="Genome Biol.">
        <title>Comparative genome and phenotypic analysis of Clostridium difficile 027 strains provides insight into the evolution of a hypervirulent bacterium.</title>
        <authorList>
            <person name="Stabler R.A."/>
            <person name="He M."/>
            <person name="Dawson L."/>
            <person name="Martin M."/>
            <person name="Valiente E."/>
            <person name="Corton C."/>
            <person name="Lawley T.D."/>
            <person name="Sebaihia M."/>
            <person name="Quail M.A."/>
            <person name="Rose G."/>
            <person name="Gerding D.N."/>
            <person name="Gibert M."/>
            <person name="Popoff M.R."/>
            <person name="Parkhill J."/>
            <person name="Dougan G."/>
            <person name="Wren B.W."/>
        </authorList>
    </citation>
    <scope>NUCLEOTIDE SEQUENCE [LARGE SCALE GENOMIC DNA]</scope>
    <source>
        <strain evidence="4 5">CD196</strain>
    </source>
</reference>
<dbReference type="PANTHER" id="PTHR30576">
    <property type="entry name" value="COLANIC BIOSYNTHESIS UDP-GLUCOSE LIPID CARRIER TRANSFERASE"/>
    <property type="match status" value="1"/>
</dbReference>
<feature type="domain" description="Bacterial sugar transferase" evidence="3">
    <location>
        <begin position="48"/>
        <end position="226"/>
    </location>
</feature>
<dbReference type="KEGG" id="cdc:CD196_2624"/>
<dbReference type="GO" id="GO:0016780">
    <property type="term" value="F:phosphotransferase activity, for other substituted phosphate groups"/>
    <property type="evidence" value="ECO:0007669"/>
    <property type="project" value="TreeGrafter"/>
</dbReference>
<keyword evidence="2" id="KW-1133">Transmembrane helix</keyword>
<keyword evidence="2" id="KW-0472">Membrane</keyword>
<dbReference type="AlphaFoldDB" id="A0A0H3NEL6"/>
<evidence type="ECO:0000256" key="2">
    <source>
        <dbReference type="SAM" id="Phobius"/>
    </source>
</evidence>
<comment type="similarity">
    <text evidence="1">Belongs to the bacterial sugar transferase family.</text>
</comment>
<name>A0A0H3NEL6_CLODC</name>
<evidence type="ECO:0000313" key="5">
    <source>
        <dbReference type="Proteomes" id="UP000002068"/>
    </source>
</evidence>
<protein>
    <submittedName>
        <fullName evidence="4">Glycosyltransferase</fullName>
    </submittedName>
</protein>
<accession>A0A0H3NEL6</accession>
<evidence type="ECO:0000256" key="1">
    <source>
        <dbReference type="ARBA" id="ARBA00006464"/>
    </source>
</evidence>
<gene>
    <name evidence="4" type="ordered locus">CD196_2624</name>
</gene>
<dbReference type="InterPro" id="IPR003362">
    <property type="entry name" value="Bact_transf"/>
</dbReference>
<feature type="transmembrane region" description="Helical" evidence="2">
    <location>
        <begin position="52"/>
        <end position="73"/>
    </location>
</feature>
<organism evidence="4 5">
    <name type="scientific">Clostridioides difficile (strain CD196)</name>
    <name type="common">Peptoclostridium difficile</name>
    <dbReference type="NCBI Taxonomy" id="645462"/>
    <lineage>
        <taxon>Bacteria</taxon>
        <taxon>Bacillati</taxon>
        <taxon>Bacillota</taxon>
        <taxon>Clostridia</taxon>
        <taxon>Peptostreptococcales</taxon>
        <taxon>Peptostreptococcaceae</taxon>
        <taxon>Clostridioides</taxon>
    </lineage>
</organism>
<dbReference type="Pfam" id="PF02397">
    <property type="entry name" value="Bac_transf"/>
    <property type="match status" value="1"/>
</dbReference>
<sequence>MEVTMSGYTNDECEIPKIKSYPGADKEIASEIDYSIVKGTVLFDLYQRIMDLVLSIIGLVIGLPLIAIFGILIKIEDKGPITYKQERLGKCGRRFYIYKLRSMRTDAEKFGAQWAEKDDPRITKVGKFIRKTRIDEIPQLFNILKGDMGLIGPRPERPNFTVQFNEEIPGFINRLAIKPGLTGWAQVNGGYEITPEEKLKEDIYYIKNRSILLDFKILFKTVKVVLTGDGAR</sequence>
<dbReference type="HOGENOM" id="CLU_024920_1_2_9"/>
<evidence type="ECO:0000259" key="3">
    <source>
        <dbReference type="Pfam" id="PF02397"/>
    </source>
</evidence>
<keyword evidence="2" id="KW-0812">Transmembrane</keyword>
<evidence type="ECO:0000313" key="4">
    <source>
        <dbReference type="EMBL" id="CBA65030.1"/>
    </source>
</evidence>
<dbReference type="Proteomes" id="UP000002068">
    <property type="component" value="Chromosome"/>
</dbReference>
<proteinExistence type="inferred from homology"/>
<dbReference type="PANTHER" id="PTHR30576:SF0">
    <property type="entry name" value="UNDECAPRENYL-PHOSPHATE N-ACETYLGALACTOSAMINYL 1-PHOSPHATE TRANSFERASE-RELATED"/>
    <property type="match status" value="1"/>
</dbReference>
<dbReference type="EMBL" id="FN538970">
    <property type="protein sequence ID" value="CBA65030.1"/>
    <property type="molecule type" value="Genomic_DNA"/>
</dbReference>